<evidence type="ECO:0000256" key="1">
    <source>
        <dbReference type="SAM" id="SignalP"/>
    </source>
</evidence>
<evidence type="ECO:0000313" key="3">
    <source>
        <dbReference type="Proteomes" id="UP001501671"/>
    </source>
</evidence>
<evidence type="ECO:0000313" key="2">
    <source>
        <dbReference type="EMBL" id="GAA4321168.1"/>
    </source>
</evidence>
<dbReference type="SUPFAM" id="SSF48452">
    <property type="entry name" value="TPR-like"/>
    <property type="match status" value="1"/>
</dbReference>
<accession>A0ABP8GBD1</accession>
<comment type="caution">
    <text evidence="2">The sequence shown here is derived from an EMBL/GenBank/DDBJ whole genome shotgun (WGS) entry which is preliminary data.</text>
</comment>
<sequence length="224" mass="24306">MIHAMEIRAPRRIARALCAVAMALLLPLATGAQAPGLDAQLHAVQNRWAQIEYSAPEQEHESRFSGLAGESRRMAEQFPDRAEARIWYGTVLTSWAGAKGGPGALALVKQAKAEFEQAIAIDPAALGASALSRLGLLYGKVPGWPIGFGDDAKAEQLFKQALAINPGGIDTNYFYADFLVARKRFDEARRYLARAQAAPPRPGYEALDAGRRADIAQLVKRLPQ</sequence>
<organism evidence="2 3">
    <name type="scientific">Pigmentiphaga soli</name>
    <dbReference type="NCBI Taxonomy" id="1007095"/>
    <lineage>
        <taxon>Bacteria</taxon>
        <taxon>Pseudomonadati</taxon>
        <taxon>Pseudomonadota</taxon>
        <taxon>Betaproteobacteria</taxon>
        <taxon>Burkholderiales</taxon>
        <taxon>Alcaligenaceae</taxon>
        <taxon>Pigmentiphaga</taxon>
    </lineage>
</organism>
<feature type="chain" id="PRO_5045630179" description="Tetratricopeptide repeat protein" evidence="1">
    <location>
        <begin position="35"/>
        <end position="224"/>
    </location>
</feature>
<dbReference type="Proteomes" id="UP001501671">
    <property type="component" value="Unassembled WGS sequence"/>
</dbReference>
<protein>
    <recommendedName>
        <fullName evidence="4">Tetratricopeptide repeat protein</fullName>
    </recommendedName>
</protein>
<dbReference type="Pfam" id="PF14559">
    <property type="entry name" value="TPR_19"/>
    <property type="match status" value="1"/>
</dbReference>
<evidence type="ECO:0008006" key="4">
    <source>
        <dbReference type="Google" id="ProtNLM"/>
    </source>
</evidence>
<dbReference type="RefSeq" id="WP_345245070.1">
    <property type="nucleotide sequence ID" value="NZ_BAABFO010000001.1"/>
</dbReference>
<feature type="signal peptide" evidence="1">
    <location>
        <begin position="1"/>
        <end position="34"/>
    </location>
</feature>
<dbReference type="EMBL" id="BAABFO010000001">
    <property type="protein sequence ID" value="GAA4321168.1"/>
    <property type="molecule type" value="Genomic_DNA"/>
</dbReference>
<reference evidence="3" key="1">
    <citation type="journal article" date="2019" name="Int. J. Syst. Evol. Microbiol.">
        <title>The Global Catalogue of Microorganisms (GCM) 10K type strain sequencing project: providing services to taxonomists for standard genome sequencing and annotation.</title>
        <authorList>
            <consortium name="The Broad Institute Genomics Platform"/>
            <consortium name="The Broad Institute Genome Sequencing Center for Infectious Disease"/>
            <person name="Wu L."/>
            <person name="Ma J."/>
        </authorList>
    </citation>
    <scope>NUCLEOTIDE SEQUENCE [LARGE SCALE GENOMIC DNA]</scope>
    <source>
        <strain evidence="3">JCM 17666</strain>
    </source>
</reference>
<gene>
    <name evidence="2" type="ORF">GCM10023144_00200</name>
</gene>
<dbReference type="InterPro" id="IPR011990">
    <property type="entry name" value="TPR-like_helical_dom_sf"/>
</dbReference>
<dbReference type="Gene3D" id="1.25.40.10">
    <property type="entry name" value="Tetratricopeptide repeat domain"/>
    <property type="match status" value="1"/>
</dbReference>
<name>A0ABP8GBD1_9BURK</name>
<keyword evidence="1" id="KW-0732">Signal</keyword>
<proteinExistence type="predicted"/>
<keyword evidence="3" id="KW-1185">Reference proteome</keyword>